<dbReference type="InterPro" id="IPR006597">
    <property type="entry name" value="Sel1-like"/>
</dbReference>
<evidence type="ECO:0008006" key="5">
    <source>
        <dbReference type="Google" id="ProtNLM"/>
    </source>
</evidence>
<evidence type="ECO:0000256" key="2">
    <source>
        <dbReference type="SAM" id="MobiDB-lite"/>
    </source>
</evidence>
<comment type="caution">
    <text evidence="3">The sequence shown here is derived from an EMBL/GenBank/DDBJ whole genome shotgun (WGS) entry which is preliminary data.</text>
</comment>
<feature type="region of interest" description="Disordered" evidence="2">
    <location>
        <begin position="37"/>
        <end position="68"/>
    </location>
</feature>
<feature type="region of interest" description="Disordered" evidence="2">
    <location>
        <begin position="82"/>
        <end position="112"/>
    </location>
</feature>
<dbReference type="STRING" id="448386.A0A2V3IDK2"/>
<dbReference type="InterPro" id="IPR011990">
    <property type="entry name" value="TPR-like_helical_dom_sf"/>
</dbReference>
<comment type="similarity">
    <text evidence="1">Belongs to the sel-1 family.</text>
</comment>
<organism evidence="3 4">
    <name type="scientific">Gracilariopsis chorda</name>
    <dbReference type="NCBI Taxonomy" id="448386"/>
    <lineage>
        <taxon>Eukaryota</taxon>
        <taxon>Rhodophyta</taxon>
        <taxon>Florideophyceae</taxon>
        <taxon>Rhodymeniophycidae</taxon>
        <taxon>Gracilariales</taxon>
        <taxon>Gracilariaceae</taxon>
        <taxon>Gracilariopsis</taxon>
    </lineage>
</organism>
<dbReference type="Pfam" id="PF08238">
    <property type="entry name" value="Sel1"/>
    <property type="match status" value="5"/>
</dbReference>
<dbReference type="PANTHER" id="PTHR11102:SF160">
    <property type="entry name" value="ERAD-ASSOCIATED E3 UBIQUITIN-PROTEIN LIGASE COMPONENT HRD3"/>
    <property type="match status" value="1"/>
</dbReference>
<evidence type="ECO:0000313" key="3">
    <source>
        <dbReference type="EMBL" id="PXF40165.1"/>
    </source>
</evidence>
<feature type="compositionally biased region" description="Basic and acidic residues" evidence="2">
    <location>
        <begin position="84"/>
        <end position="112"/>
    </location>
</feature>
<feature type="region of interest" description="Disordered" evidence="2">
    <location>
        <begin position="1"/>
        <end position="21"/>
    </location>
</feature>
<dbReference type="SUPFAM" id="SSF81901">
    <property type="entry name" value="HCP-like"/>
    <property type="match status" value="2"/>
</dbReference>
<gene>
    <name evidence="3" type="ORF">BWQ96_10133</name>
</gene>
<accession>A0A2V3IDK2</accession>
<dbReference type="EMBL" id="NBIV01000351">
    <property type="protein sequence ID" value="PXF40165.1"/>
    <property type="molecule type" value="Genomic_DNA"/>
</dbReference>
<reference evidence="3 4" key="1">
    <citation type="journal article" date="2018" name="Mol. Biol. Evol.">
        <title>Analysis of the draft genome of the red seaweed Gracilariopsis chorda provides insights into genome size evolution in Rhodophyta.</title>
        <authorList>
            <person name="Lee J."/>
            <person name="Yang E.C."/>
            <person name="Graf L."/>
            <person name="Yang J.H."/>
            <person name="Qiu H."/>
            <person name="Zel Zion U."/>
            <person name="Chan C.X."/>
            <person name="Stephens T.G."/>
            <person name="Weber A.P.M."/>
            <person name="Boo G.H."/>
            <person name="Boo S.M."/>
            <person name="Kim K.M."/>
            <person name="Shin Y."/>
            <person name="Jung M."/>
            <person name="Lee S.J."/>
            <person name="Yim H.S."/>
            <person name="Lee J.H."/>
            <person name="Bhattacharya D."/>
            <person name="Yoon H.S."/>
        </authorList>
    </citation>
    <scope>NUCLEOTIDE SEQUENCE [LARGE SCALE GENOMIC DNA]</scope>
    <source>
        <strain evidence="3 4">SKKU-2015</strain>
        <tissue evidence="3">Whole body</tissue>
    </source>
</reference>
<protein>
    <recommendedName>
        <fullName evidence="5">Protein sel-1-like</fullName>
    </recommendedName>
</protein>
<evidence type="ECO:0000313" key="4">
    <source>
        <dbReference type="Proteomes" id="UP000247409"/>
    </source>
</evidence>
<dbReference type="Proteomes" id="UP000247409">
    <property type="component" value="Unassembled WGS sequence"/>
</dbReference>
<evidence type="ECO:0000256" key="1">
    <source>
        <dbReference type="ARBA" id="ARBA00038101"/>
    </source>
</evidence>
<dbReference type="Gene3D" id="1.25.40.10">
    <property type="entry name" value="Tetratricopeptide repeat domain"/>
    <property type="match status" value="1"/>
</dbReference>
<sequence>MDYSLHAAQKDDASLSSNSSGLSLASLPEFIHFNSDLDESSQDMSQHSYTENEHNFLHTGKPDVSQLTKPIPTTKVELELLDDQQEKPDREETLTLRPKSDEEPKEKSDDLIKQLRSPQIYRMAMNRVSLSDLGFNHRFGCQSVSQDLTKAYNFYLDAADTGCTDALAYLATAHIHGLGVDKSLGTAHHLLRRGILQGSADAVEIRALCWMNGTFDGIRDYDTFLQLLELGIAMNAPSCLLWAGLCFELGLGVQTDSHTAKQAYLAAASSNSMTYLVQNCFPGVLTAGDPWLLLKCTLFLLHGIGHSENLGHAMDCLKQSALLGCKEAQVYLGICLSEGKWLQRDTEVALYWFQEAAKGELAHPIAKKVVEQLE</sequence>
<proteinExistence type="inferred from homology"/>
<dbReference type="SMART" id="SM00671">
    <property type="entry name" value="SEL1"/>
    <property type="match status" value="4"/>
</dbReference>
<keyword evidence="4" id="KW-1185">Reference proteome</keyword>
<dbReference type="OrthoDB" id="2384430at2759"/>
<dbReference type="AlphaFoldDB" id="A0A2V3IDK2"/>
<dbReference type="InterPro" id="IPR050767">
    <property type="entry name" value="Sel1_AlgK"/>
</dbReference>
<name>A0A2V3IDK2_9FLOR</name>
<dbReference type="PANTHER" id="PTHR11102">
    <property type="entry name" value="SEL-1-LIKE PROTEIN"/>
    <property type="match status" value="1"/>
</dbReference>